<feature type="region of interest" description="Disordered" evidence="1">
    <location>
        <begin position="13"/>
        <end position="69"/>
    </location>
</feature>
<organism evidence="2 3">
    <name type="scientific">Lithospermum erythrorhizon</name>
    <name type="common">Purple gromwell</name>
    <name type="synonym">Lithospermum officinale var. erythrorhizon</name>
    <dbReference type="NCBI Taxonomy" id="34254"/>
    <lineage>
        <taxon>Eukaryota</taxon>
        <taxon>Viridiplantae</taxon>
        <taxon>Streptophyta</taxon>
        <taxon>Embryophyta</taxon>
        <taxon>Tracheophyta</taxon>
        <taxon>Spermatophyta</taxon>
        <taxon>Magnoliopsida</taxon>
        <taxon>eudicotyledons</taxon>
        <taxon>Gunneridae</taxon>
        <taxon>Pentapetalae</taxon>
        <taxon>asterids</taxon>
        <taxon>lamiids</taxon>
        <taxon>Boraginales</taxon>
        <taxon>Boraginaceae</taxon>
        <taxon>Boraginoideae</taxon>
        <taxon>Lithospermeae</taxon>
        <taxon>Lithospermum</taxon>
    </lineage>
</organism>
<keyword evidence="3" id="KW-1185">Reference proteome</keyword>
<accession>A0AAV3RAJ5</accession>
<dbReference type="Proteomes" id="UP001454036">
    <property type="component" value="Unassembled WGS sequence"/>
</dbReference>
<dbReference type="AlphaFoldDB" id="A0AAV3RAJ5"/>
<gene>
    <name evidence="2" type="ORF">LIER_26629</name>
</gene>
<evidence type="ECO:0000256" key="1">
    <source>
        <dbReference type="SAM" id="MobiDB-lite"/>
    </source>
</evidence>
<name>A0AAV3RAJ5_LITER</name>
<reference evidence="2 3" key="1">
    <citation type="submission" date="2024-01" db="EMBL/GenBank/DDBJ databases">
        <title>The complete chloroplast genome sequence of Lithospermum erythrorhizon: insights into the phylogenetic relationship among Boraginaceae species and the maternal lineages of purple gromwells.</title>
        <authorList>
            <person name="Okada T."/>
            <person name="Watanabe K."/>
        </authorList>
    </citation>
    <scope>NUCLEOTIDE SEQUENCE [LARGE SCALE GENOMIC DNA]</scope>
</reference>
<evidence type="ECO:0000313" key="3">
    <source>
        <dbReference type="Proteomes" id="UP001454036"/>
    </source>
</evidence>
<sequence>MYQELRGLVRGLGTRKQHCHSLNHPRSRRASKASWTALSGEGFGDKRPTLGLADDGEVEGEGQGTQTSLPDDACDGCLGGLKRKGMQQTKRLTLRAGRGKAFDPPISRTSPGGIAVLVLLSYRTSSRIVKTGFQHSRVFLRSIGNGALRGGWTTLCPFLP</sequence>
<evidence type="ECO:0000313" key="2">
    <source>
        <dbReference type="EMBL" id="GAA0172899.1"/>
    </source>
</evidence>
<comment type="caution">
    <text evidence="2">The sequence shown here is derived from an EMBL/GenBank/DDBJ whole genome shotgun (WGS) entry which is preliminary data.</text>
</comment>
<feature type="compositionally biased region" description="Basic residues" evidence="1">
    <location>
        <begin position="13"/>
        <end position="31"/>
    </location>
</feature>
<protein>
    <submittedName>
        <fullName evidence="2">Uncharacterized protein</fullName>
    </submittedName>
</protein>
<dbReference type="EMBL" id="BAABME010008342">
    <property type="protein sequence ID" value="GAA0172899.1"/>
    <property type="molecule type" value="Genomic_DNA"/>
</dbReference>
<proteinExistence type="predicted"/>